<keyword evidence="4" id="KW-0255">Endonuclease</keyword>
<evidence type="ECO:0000256" key="4">
    <source>
        <dbReference type="ARBA" id="ARBA00022759"/>
    </source>
</evidence>
<dbReference type="PANTHER" id="PTHR33146">
    <property type="entry name" value="ENDONUCLEASE 4"/>
    <property type="match status" value="1"/>
</dbReference>
<name>A0AAD7MHH7_9AGAR</name>
<evidence type="ECO:0000256" key="6">
    <source>
        <dbReference type="ARBA" id="ARBA00023157"/>
    </source>
</evidence>
<dbReference type="Pfam" id="PF02265">
    <property type="entry name" value="S1-P1_nuclease"/>
    <property type="match status" value="1"/>
</dbReference>
<keyword evidence="9" id="KW-1185">Reference proteome</keyword>
<keyword evidence="6" id="KW-1015">Disulfide bond</keyword>
<evidence type="ECO:0000313" key="8">
    <source>
        <dbReference type="EMBL" id="KAJ7717623.1"/>
    </source>
</evidence>
<dbReference type="GO" id="GO:0003676">
    <property type="term" value="F:nucleic acid binding"/>
    <property type="evidence" value="ECO:0007669"/>
    <property type="project" value="InterPro"/>
</dbReference>
<gene>
    <name evidence="8" type="ORF">DFH07DRAFT_947419</name>
</gene>
<sequence>MKRSGILVNRTFSLGQIHVTKFHCRIWASTVSDAWSRSGRPSPGHYLSSPVFPQDSLAVRVRSCAVRPHPHATRIPLEALVVAGVVRKFIARIGCKGECKSLSVQDTLAFATSTGEMRTITYLGVCRCSMLAPMAGFLSPKALSFVQYSLGTTYNGTLGVAAPWADTVHYEAAFSWSASFHSVDAQGWFWHYDSSHLDNPPTSCSVSQTRDYANETCILTAIANYTTRVLDTSLSATQSQDALKFLDTGMINVLLVANYQNSVTTWADDLAKRIKADSSQNRKIQLGTCFFLHCLLLDHNTDREGGYLFAAWLNVFFDGFQHQT</sequence>
<dbReference type="Gene3D" id="1.10.575.10">
    <property type="entry name" value="P1 Nuclease"/>
    <property type="match status" value="1"/>
</dbReference>
<proteinExistence type="inferred from homology"/>
<evidence type="ECO:0000256" key="2">
    <source>
        <dbReference type="ARBA" id="ARBA00022722"/>
    </source>
</evidence>
<keyword evidence="7" id="KW-0325">Glycoprotein</keyword>
<evidence type="ECO:0000256" key="5">
    <source>
        <dbReference type="ARBA" id="ARBA00022801"/>
    </source>
</evidence>
<comment type="similarity">
    <text evidence="1">Belongs to the nuclease type I family.</text>
</comment>
<comment type="caution">
    <text evidence="8">The sequence shown here is derived from an EMBL/GenBank/DDBJ whole genome shotgun (WGS) entry which is preliminary data.</text>
</comment>
<dbReference type="EMBL" id="JARJLG010000315">
    <property type="protein sequence ID" value="KAJ7717623.1"/>
    <property type="molecule type" value="Genomic_DNA"/>
</dbReference>
<dbReference type="PANTHER" id="PTHR33146:SF26">
    <property type="entry name" value="ENDONUCLEASE 4"/>
    <property type="match status" value="1"/>
</dbReference>
<dbReference type="InterPro" id="IPR008947">
    <property type="entry name" value="PLipase_C/P1_nuclease_dom_sf"/>
</dbReference>
<dbReference type="GO" id="GO:0006308">
    <property type="term" value="P:DNA catabolic process"/>
    <property type="evidence" value="ECO:0007669"/>
    <property type="project" value="InterPro"/>
</dbReference>
<organism evidence="8 9">
    <name type="scientific">Mycena maculata</name>
    <dbReference type="NCBI Taxonomy" id="230809"/>
    <lineage>
        <taxon>Eukaryota</taxon>
        <taxon>Fungi</taxon>
        <taxon>Dikarya</taxon>
        <taxon>Basidiomycota</taxon>
        <taxon>Agaricomycotina</taxon>
        <taxon>Agaricomycetes</taxon>
        <taxon>Agaricomycetidae</taxon>
        <taxon>Agaricales</taxon>
        <taxon>Marasmiineae</taxon>
        <taxon>Mycenaceae</taxon>
        <taxon>Mycena</taxon>
    </lineage>
</organism>
<dbReference type="Proteomes" id="UP001215280">
    <property type="component" value="Unassembled WGS sequence"/>
</dbReference>
<evidence type="ECO:0000256" key="1">
    <source>
        <dbReference type="ARBA" id="ARBA00009547"/>
    </source>
</evidence>
<dbReference type="GO" id="GO:0046872">
    <property type="term" value="F:metal ion binding"/>
    <property type="evidence" value="ECO:0007669"/>
    <property type="project" value="UniProtKB-KW"/>
</dbReference>
<keyword evidence="5" id="KW-0378">Hydrolase</keyword>
<dbReference type="InterPro" id="IPR003154">
    <property type="entry name" value="S1/P1nuclease"/>
</dbReference>
<reference evidence="8" key="1">
    <citation type="submission" date="2023-03" db="EMBL/GenBank/DDBJ databases">
        <title>Massive genome expansion in bonnet fungi (Mycena s.s.) driven by repeated elements and novel gene families across ecological guilds.</title>
        <authorList>
            <consortium name="Lawrence Berkeley National Laboratory"/>
            <person name="Harder C.B."/>
            <person name="Miyauchi S."/>
            <person name="Viragh M."/>
            <person name="Kuo A."/>
            <person name="Thoen E."/>
            <person name="Andreopoulos B."/>
            <person name="Lu D."/>
            <person name="Skrede I."/>
            <person name="Drula E."/>
            <person name="Henrissat B."/>
            <person name="Morin E."/>
            <person name="Kohler A."/>
            <person name="Barry K."/>
            <person name="LaButti K."/>
            <person name="Morin E."/>
            <person name="Salamov A."/>
            <person name="Lipzen A."/>
            <person name="Mereny Z."/>
            <person name="Hegedus B."/>
            <person name="Baldrian P."/>
            <person name="Stursova M."/>
            <person name="Weitz H."/>
            <person name="Taylor A."/>
            <person name="Grigoriev I.V."/>
            <person name="Nagy L.G."/>
            <person name="Martin F."/>
            <person name="Kauserud H."/>
        </authorList>
    </citation>
    <scope>NUCLEOTIDE SEQUENCE</scope>
    <source>
        <strain evidence="8">CBHHK188m</strain>
    </source>
</reference>
<dbReference type="SUPFAM" id="SSF48537">
    <property type="entry name" value="Phospholipase C/P1 nuclease"/>
    <property type="match status" value="1"/>
</dbReference>
<keyword evidence="2" id="KW-0540">Nuclease</keyword>
<keyword evidence="3" id="KW-0479">Metal-binding</keyword>
<dbReference type="GO" id="GO:0016788">
    <property type="term" value="F:hydrolase activity, acting on ester bonds"/>
    <property type="evidence" value="ECO:0007669"/>
    <property type="project" value="InterPro"/>
</dbReference>
<dbReference type="GO" id="GO:0004519">
    <property type="term" value="F:endonuclease activity"/>
    <property type="evidence" value="ECO:0007669"/>
    <property type="project" value="UniProtKB-KW"/>
</dbReference>
<evidence type="ECO:0000256" key="7">
    <source>
        <dbReference type="ARBA" id="ARBA00023180"/>
    </source>
</evidence>
<evidence type="ECO:0000256" key="3">
    <source>
        <dbReference type="ARBA" id="ARBA00022723"/>
    </source>
</evidence>
<protein>
    <submittedName>
        <fullName evidence="8">Uncharacterized protein</fullName>
    </submittedName>
</protein>
<evidence type="ECO:0000313" key="9">
    <source>
        <dbReference type="Proteomes" id="UP001215280"/>
    </source>
</evidence>
<dbReference type="AlphaFoldDB" id="A0AAD7MHH7"/>
<accession>A0AAD7MHH7</accession>